<organism evidence="2 3">
    <name type="scientific">Plastorhodobacter daqingensis</name>
    <dbReference type="NCBI Taxonomy" id="1387281"/>
    <lineage>
        <taxon>Bacteria</taxon>
        <taxon>Pseudomonadati</taxon>
        <taxon>Pseudomonadota</taxon>
        <taxon>Alphaproteobacteria</taxon>
        <taxon>Rhodobacterales</taxon>
        <taxon>Paracoccaceae</taxon>
        <taxon>Plastorhodobacter</taxon>
    </lineage>
</organism>
<keyword evidence="3" id="KW-1185">Reference proteome</keyword>
<comment type="caution">
    <text evidence="2">The sequence shown here is derived from an EMBL/GenBank/DDBJ whole genome shotgun (WGS) entry which is preliminary data.</text>
</comment>
<feature type="region of interest" description="Disordered" evidence="1">
    <location>
        <begin position="89"/>
        <end position="117"/>
    </location>
</feature>
<dbReference type="EMBL" id="JBHTFQ010000004">
    <property type="protein sequence ID" value="MFC7704231.1"/>
    <property type="molecule type" value="Genomic_DNA"/>
</dbReference>
<evidence type="ECO:0008006" key="4">
    <source>
        <dbReference type="Google" id="ProtNLM"/>
    </source>
</evidence>
<feature type="compositionally biased region" description="Low complexity" evidence="1">
    <location>
        <begin position="101"/>
        <end position="117"/>
    </location>
</feature>
<dbReference type="RefSeq" id="WP_377402127.1">
    <property type="nucleotide sequence ID" value="NZ_JBHTFQ010000004.1"/>
</dbReference>
<gene>
    <name evidence="2" type="ORF">ACFQXB_08500</name>
</gene>
<evidence type="ECO:0000313" key="3">
    <source>
        <dbReference type="Proteomes" id="UP001596516"/>
    </source>
</evidence>
<sequence length="117" mass="12151">MDAEVFALADGRDLDTLDGQPFLTANGVQRLGRRPASRARQIERLRMAGIAALRLSPQSHHFGAICGAYAATLAGHCDQDARVARLRPAAPGGHLPEGFPDARPGADRAGAAIATGG</sequence>
<protein>
    <recommendedName>
        <fullName evidence="4">DUF4224 domain-containing protein</fullName>
    </recommendedName>
</protein>
<evidence type="ECO:0000256" key="1">
    <source>
        <dbReference type="SAM" id="MobiDB-lite"/>
    </source>
</evidence>
<accession>A0ABW2UL27</accession>
<name>A0ABW2UL27_9RHOB</name>
<reference evidence="3" key="1">
    <citation type="journal article" date="2019" name="Int. J. Syst. Evol. Microbiol.">
        <title>The Global Catalogue of Microorganisms (GCM) 10K type strain sequencing project: providing services to taxonomists for standard genome sequencing and annotation.</title>
        <authorList>
            <consortium name="The Broad Institute Genomics Platform"/>
            <consortium name="The Broad Institute Genome Sequencing Center for Infectious Disease"/>
            <person name="Wu L."/>
            <person name="Ma J."/>
        </authorList>
    </citation>
    <scope>NUCLEOTIDE SEQUENCE [LARGE SCALE GENOMIC DNA]</scope>
    <source>
        <strain evidence="3">CGMCC 1.12750</strain>
    </source>
</reference>
<evidence type="ECO:0000313" key="2">
    <source>
        <dbReference type="EMBL" id="MFC7704231.1"/>
    </source>
</evidence>
<dbReference type="Proteomes" id="UP001596516">
    <property type="component" value="Unassembled WGS sequence"/>
</dbReference>
<proteinExistence type="predicted"/>